<dbReference type="InterPro" id="IPR001451">
    <property type="entry name" value="Hexapep"/>
</dbReference>
<dbReference type="EMBL" id="LR590464">
    <property type="protein sequence ID" value="VTP68936.1"/>
    <property type="molecule type" value="Genomic_DNA"/>
</dbReference>
<gene>
    <name evidence="1" type="primary">yrdA_1</name>
    <name evidence="1" type="ORF">NCTC13032_03826</name>
</gene>
<dbReference type="PANTHER" id="PTHR13061">
    <property type="entry name" value="DYNACTIN SUBUNIT P25"/>
    <property type="match status" value="1"/>
</dbReference>
<accession>A0A4U9HYD4</accession>
<dbReference type="SUPFAM" id="SSF51161">
    <property type="entry name" value="Trimeric LpxA-like enzymes"/>
    <property type="match status" value="1"/>
</dbReference>
<evidence type="ECO:0000313" key="1">
    <source>
        <dbReference type="EMBL" id="VTP68936.1"/>
    </source>
</evidence>
<evidence type="ECO:0000313" key="2">
    <source>
        <dbReference type="Proteomes" id="UP000310719"/>
    </source>
</evidence>
<dbReference type="Gene3D" id="2.160.10.10">
    <property type="entry name" value="Hexapeptide repeat proteins"/>
    <property type="match status" value="1"/>
</dbReference>
<name>A0A4U9HYD4_9ENTR</name>
<dbReference type="Pfam" id="PF00132">
    <property type="entry name" value="Hexapep"/>
    <property type="match status" value="1"/>
</dbReference>
<dbReference type="InterPro" id="IPR050484">
    <property type="entry name" value="Transf_Hexapept/Carb_Anhydrase"/>
</dbReference>
<dbReference type="Proteomes" id="UP000310719">
    <property type="component" value="Chromosome"/>
</dbReference>
<organism evidence="1 2">
    <name type="scientific">Leclercia adecarboxylata</name>
    <dbReference type="NCBI Taxonomy" id="83655"/>
    <lineage>
        <taxon>Bacteria</taxon>
        <taxon>Pseudomonadati</taxon>
        <taxon>Pseudomonadota</taxon>
        <taxon>Gammaproteobacteria</taxon>
        <taxon>Enterobacterales</taxon>
        <taxon>Enterobacteriaceae</taxon>
        <taxon>Leclercia</taxon>
    </lineage>
</organism>
<dbReference type="PANTHER" id="PTHR13061:SF29">
    <property type="entry name" value="GAMMA CARBONIC ANHYDRASE-LIKE 1, MITOCHONDRIAL-RELATED"/>
    <property type="match status" value="1"/>
</dbReference>
<dbReference type="AlphaFoldDB" id="A0A4U9HYD4"/>
<dbReference type="InterPro" id="IPR011004">
    <property type="entry name" value="Trimer_LpxA-like_sf"/>
</dbReference>
<sequence length="68" mass="7251">MHGFPEQDTVVEEEGHIGHGAILHGCVIRRNALVGMNAVIMDGAVIGENSIVGAAAFVKRKRKCLLTI</sequence>
<protein>
    <submittedName>
        <fullName evidence="1">Carnitine operon protein CaiE</fullName>
    </submittedName>
</protein>
<reference evidence="1 2" key="1">
    <citation type="submission" date="2019-05" db="EMBL/GenBank/DDBJ databases">
        <authorList>
            <consortium name="Pathogen Informatics"/>
        </authorList>
    </citation>
    <scope>NUCLEOTIDE SEQUENCE [LARGE SCALE GENOMIC DNA]</scope>
    <source>
        <strain evidence="1 2">NCTC13032</strain>
    </source>
</reference>
<proteinExistence type="predicted"/>